<evidence type="ECO:0000256" key="8">
    <source>
        <dbReference type="SAM" id="Phobius"/>
    </source>
</evidence>
<proteinExistence type="inferred from homology"/>
<feature type="transmembrane region" description="Helical" evidence="8">
    <location>
        <begin position="66"/>
        <end position="88"/>
    </location>
</feature>
<keyword evidence="6 8" id="KW-1133">Transmembrane helix</keyword>
<dbReference type="GO" id="GO:0005886">
    <property type="term" value="C:plasma membrane"/>
    <property type="evidence" value="ECO:0007669"/>
    <property type="project" value="UniProtKB-SubCell"/>
</dbReference>
<accession>A0A3S2X0P9</accession>
<dbReference type="AlphaFoldDB" id="A0A3S2X0P9"/>
<dbReference type="PANTHER" id="PTHR34979">
    <property type="entry name" value="INNER MEMBRANE PROTEIN YGAZ"/>
    <property type="match status" value="1"/>
</dbReference>
<dbReference type="Proteomes" id="UP000288024">
    <property type="component" value="Unassembled WGS sequence"/>
</dbReference>
<feature type="transmembrane region" description="Helical" evidence="8">
    <location>
        <begin position="202"/>
        <end position="235"/>
    </location>
</feature>
<feature type="transmembrane region" description="Helical" evidence="8">
    <location>
        <begin position="28"/>
        <end position="54"/>
    </location>
</feature>
<keyword evidence="10" id="KW-1185">Reference proteome</keyword>
<feature type="transmembrane region" description="Helical" evidence="8">
    <location>
        <begin position="140"/>
        <end position="161"/>
    </location>
</feature>
<evidence type="ECO:0000256" key="4">
    <source>
        <dbReference type="ARBA" id="ARBA00022475"/>
    </source>
</evidence>
<comment type="similarity">
    <text evidence="2">Belongs to the AzlC family.</text>
</comment>
<evidence type="ECO:0000256" key="7">
    <source>
        <dbReference type="ARBA" id="ARBA00023136"/>
    </source>
</evidence>
<evidence type="ECO:0000256" key="3">
    <source>
        <dbReference type="ARBA" id="ARBA00022448"/>
    </source>
</evidence>
<evidence type="ECO:0000256" key="2">
    <source>
        <dbReference type="ARBA" id="ARBA00010735"/>
    </source>
</evidence>
<dbReference type="Pfam" id="PF03591">
    <property type="entry name" value="AzlC"/>
    <property type="match status" value="1"/>
</dbReference>
<keyword evidence="7 8" id="KW-0472">Membrane</keyword>
<comment type="subcellular location">
    <subcellularLocation>
        <location evidence="1">Cell membrane</location>
        <topology evidence="1">Multi-pass membrane protein</topology>
    </subcellularLocation>
</comment>
<reference evidence="9 10" key="1">
    <citation type="submission" date="2019-01" db="EMBL/GenBank/DDBJ databases">
        <title>Bacillus sp. M5HDSG1-1, whole genome shotgun sequence.</title>
        <authorList>
            <person name="Tuo L."/>
        </authorList>
    </citation>
    <scope>NUCLEOTIDE SEQUENCE [LARGE SCALE GENOMIC DNA]</scope>
    <source>
        <strain evidence="9 10">M5HDSG1-1</strain>
    </source>
</reference>
<comment type="caution">
    <text evidence="9">The sequence shown here is derived from an EMBL/GenBank/DDBJ whole genome shotgun (WGS) entry which is preliminary data.</text>
</comment>
<evidence type="ECO:0000256" key="6">
    <source>
        <dbReference type="ARBA" id="ARBA00022989"/>
    </source>
</evidence>
<keyword evidence="4" id="KW-1003">Cell membrane</keyword>
<evidence type="ECO:0000256" key="1">
    <source>
        <dbReference type="ARBA" id="ARBA00004651"/>
    </source>
</evidence>
<evidence type="ECO:0000313" key="9">
    <source>
        <dbReference type="EMBL" id="RVT59120.1"/>
    </source>
</evidence>
<sequence>METSKVYVRKEDDSFTFLDGVKDCIPTLLGYISIGLAMGVVGVSSGLDIFAVFLMSLLVYAGSAQFIICAMIAAGSPIGAIVLTTFIVNLRHLLLSSALAPRFTQYSLLKNIGIGSLVTDESFGVAITKISKNIPITDRWMNGLNITAYTVWIISCTVGAYAGKWFPDPKTFGLDYALTAMFVALLILQLQTVQRTKLRHYLFLMAVMVVLMVLLSAIMSSSLAVIVATIITATIGVVTDNEHNN</sequence>
<evidence type="ECO:0000313" key="10">
    <source>
        <dbReference type="Proteomes" id="UP000288024"/>
    </source>
</evidence>
<feature type="transmembrane region" description="Helical" evidence="8">
    <location>
        <begin position="173"/>
        <end position="190"/>
    </location>
</feature>
<gene>
    <name evidence="9" type="ORF">EM808_20280</name>
</gene>
<protein>
    <submittedName>
        <fullName evidence="9">Branched-chain amino acid ABC transporter permease</fullName>
    </submittedName>
</protein>
<organism evidence="9 10">
    <name type="scientific">Niallia taxi</name>
    <dbReference type="NCBI Taxonomy" id="2499688"/>
    <lineage>
        <taxon>Bacteria</taxon>
        <taxon>Bacillati</taxon>
        <taxon>Bacillota</taxon>
        <taxon>Bacilli</taxon>
        <taxon>Bacillales</taxon>
        <taxon>Bacillaceae</taxon>
        <taxon>Niallia</taxon>
    </lineage>
</organism>
<keyword evidence="3" id="KW-0813">Transport</keyword>
<dbReference type="EMBL" id="RZTZ01000010">
    <property type="protein sequence ID" value="RVT59120.1"/>
    <property type="molecule type" value="Genomic_DNA"/>
</dbReference>
<dbReference type="PANTHER" id="PTHR34979:SF1">
    <property type="entry name" value="INNER MEMBRANE PROTEIN YGAZ"/>
    <property type="match status" value="1"/>
</dbReference>
<dbReference type="InterPro" id="IPR011606">
    <property type="entry name" value="Brnchd-chn_aa_trnsp_permease"/>
</dbReference>
<keyword evidence="5 8" id="KW-0812">Transmembrane</keyword>
<evidence type="ECO:0000256" key="5">
    <source>
        <dbReference type="ARBA" id="ARBA00022692"/>
    </source>
</evidence>
<dbReference type="RefSeq" id="WP_127740171.1">
    <property type="nucleotide sequence ID" value="NZ_CAJCKN010000003.1"/>
</dbReference>
<name>A0A3S2X0P9_9BACI</name>
<dbReference type="GO" id="GO:1903785">
    <property type="term" value="P:L-valine transmembrane transport"/>
    <property type="evidence" value="ECO:0007669"/>
    <property type="project" value="TreeGrafter"/>
</dbReference>